<evidence type="ECO:0000256" key="7">
    <source>
        <dbReference type="ARBA" id="ARBA00025991"/>
    </source>
</evidence>
<evidence type="ECO:0000256" key="8">
    <source>
        <dbReference type="ARBA" id="ARBA00030245"/>
    </source>
</evidence>
<keyword evidence="3" id="KW-0810">Translation regulation</keyword>
<keyword evidence="13" id="KW-1185">Reference proteome</keyword>
<dbReference type="GeneID" id="120268646"/>
<sequence>MEEETKIKAEEEEEEEEDDDEAAALAFDDDASSPVVEEVTHGRGSLNEKHLLENRWTFWFDNPSGKSRQVAWGSTIRPIHTFSTVEDFWGVYNNVRRPSKLVVGADFHCFKYGIEPKWEDPTCARGGKWTISCPKGKADSWWLYTLLAMIGEQFEYGDYICGVVVNVRAKQEKISLWTQNGSDEVAQASIGKQWKEFLDYKENIGFILHDDAKKHDRVFAKESISGFHLIEANK</sequence>
<evidence type="ECO:0000256" key="12">
    <source>
        <dbReference type="SAM" id="MobiDB-lite"/>
    </source>
</evidence>
<keyword evidence="5 11" id="KW-0648">Protein biosynthesis</keyword>
<dbReference type="Proteomes" id="UP001515500">
    <property type="component" value="Chromosome 9"/>
</dbReference>
<evidence type="ECO:0000256" key="10">
    <source>
        <dbReference type="ARBA" id="ARBA00041713"/>
    </source>
</evidence>
<dbReference type="PANTHER" id="PTHR11960">
    <property type="entry name" value="EUKARYOTIC TRANSLATION INITIATION FACTOR 4E RELATED"/>
    <property type="match status" value="1"/>
</dbReference>
<protein>
    <recommendedName>
        <fullName evidence="9">eIF-4F 25 kDa subunit</fullName>
    </recommendedName>
    <alternativeName>
        <fullName evidence="10">eIF-4F p26 subunit</fullName>
    </alternativeName>
    <alternativeName>
        <fullName evidence="8">mRNA cap-binding protein</fullName>
    </alternativeName>
</protein>
<evidence type="ECO:0000256" key="11">
    <source>
        <dbReference type="RuleBase" id="RU004374"/>
    </source>
</evidence>
<evidence type="ECO:0000313" key="13">
    <source>
        <dbReference type="Proteomes" id="UP001515500"/>
    </source>
</evidence>
<keyword evidence="2 11" id="KW-0396">Initiation factor</keyword>
<evidence type="ECO:0000256" key="4">
    <source>
        <dbReference type="ARBA" id="ARBA00022884"/>
    </source>
</evidence>
<evidence type="ECO:0000256" key="3">
    <source>
        <dbReference type="ARBA" id="ARBA00022845"/>
    </source>
</evidence>
<dbReference type="GO" id="GO:0003743">
    <property type="term" value="F:translation initiation factor activity"/>
    <property type="evidence" value="ECO:0007669"/>
    <property type="project" value="UniProtKB-KW"/>
</dbReference>
<dbReference type="Gene3D" id="3.30.760.10">
    <property type="entry name" value="RNA Cap, Translation Initiation Factor Eif4e"/>
    <property type="match status" value="1"/>
</dbReference>
<organism evidence="13 14">
    <name type="scientific">Dioscorea cayennensis subsp. rotundata</name>
    <name type="common">White Guinea yam</name>
    <name type="synonym">Dioscorea rotundata</name>
    <dbReference type="NCBI Taxonomy" id="55577"/>
    <lineage>
        <taxon>Eukaryota</taxon>
        <taxon>Viridiplantae</taxon>
        <taxon>Streptophyta</taxon>
        <taxon>Embryophyta</taxon>
        <taxon>Tracheophyta</taxon>
        <taxon>Spermatophyta</taxon>
        <taxon>Magnoliopsida</taxon>
        <taxon>Liliopsida</taxon>
        <taxon>Dioscoreales</taxon>
        <taxon>Dioscoreaceae</taxon>
        <taxon>Dioscorea</taxon>
    </lineage>
</organism>
<dbReference type="Pfam" id="PF01652">
    <property type="entry name" value="IF4E"/>
    <property type="match status" value="1"/>
</dbReference>
<dbReference type="FunFam" id="3.30.760.10:FF:000003">
    <property type="entry name" value="Eukaryotic translation initiation factor 4E"/>
    <property type="match status" value="1"/>
</dbReference>
<evidence type="ECO:0000313" key="14">
    <source>
        <dbReference type="RefSeq" id="XP_039131890.1"/>
    </source>
</evidence>
<comment type="similarity">
    <text evidence="1 11">Belongs to the eukaryotic initiation factor 4E family.</text>
</comment>
<evidence type="ECO:0000256" key="5">
    <source>
        <dbReference type="ARBA" id="ARBA00022917"/>
    </source>
</evidence>
<evidence type="ECO:0000256" key="2">
    <source>
        <dbReference type="ARBA" id="ARBA00022540"/>
    </source>
</evidence>
<dbReference type="RefSeq" id="XP_039131890.1">
    <property type="nucleotide sequence ID" value="XM_039275956.1"/>
</dbReference>
<feature type="compositionally biased region" description="Acidic residues" evidence="12">
    <location>
        <begin position="10"/>
        <end position="31"/>
    </location>
</feature>
<dbReference type="InterPro" id="IPR001040">
    <property type="entry name" value="TIF_eIF_4E"/>
</dbReference>
<dbReference type="GO" id="GO:0006417">
    <property type="term" value="P:regulation of translation"/>
    <property type="evidence" value="ECO:0007669"/>
    <property type="project" value="UniProtKB-KW"/>
</dbReference>
<evidence type="ECO:0000256" key="6">
    <source>
        <dbReference type="ARBA" id="ARBA00023157"/>
    </source>
</evidence>
<dbReference type="InterPro" id="IPR019770">
    <property type="entry name" value="TIF_eIF_4E_CS"/>
</dbReference>
<gene>
    <name evidence="14" type="primary">LOC120268646</name>
</gene>
<dbReference type="PROSITE" id="PS00813">
    <property type="entry name" value="IF4E"/>
    <property type="match status" value="1"/>
</dbReference>
<keyword evidence="6" id="KW-1015">Disulfide bond</keyword>
<evidence type="ECO:0000256" key="9">
    <source>
        <dbReference type="ARBA" id="ARBA00032656"/>
    </source>
</evidence>
<keyword evidence="4 11" id="KW-0694">RNA-binding</keyword>
<feature type="region of interest" description="Disordered" evidence="12">
    <location>
        <begin position="1"/>
        <end position="34"/>
    </location>
</feature>
<dbReference type="InterPro" id="IPR023398">
    <property type="entry name" value="TIF_eIF4e-like"/>
</dbReference>
<accession>A0AB40BWQ8</accession>
<dbReference type="GO" id="GO:0000340">
    <property type="term" value="F:RNA 7-methylguanosine cap binding"/>
    <property type="evidence" value="ECO:0007669"/>
    <property type="project" value="TreeGrafter"/>
</dbReference>
<dbReference type="PANTHER" id="PTHR11960:SF8">
    <property type="entry name" value="EUKARYOTIC TRANSLATION INITIATION FACTOR 4E1-RELATED"/>
    <property type="match status" value="1"/>
</dbReference>
<dbReference type="GO" id="GO:0016281">
    <property type="term" value="C:eukaryotic translation initiation factor 4F complex"/>
    <property type="evidence" value="ECO:0007669"/>
    <property type="project" value="TreeGrafter"/>
</dbReference>
<comment type="subunit">
    <text evidence="7">EIF4F is a multi-subunit complex, the composition of which varies with external and internal environmental conditions. It is composed of at least EIF4A, EIF4E and EIF4G. EIF4E is also known to interact with other partners. In higher plants two isoforms of EIF4F have been identified, named isoform EIF4F and isoform EIF(iso)4F. Isoform EIF4F has subunits p220 and p26, whereas isoform EIF(iso)4F has subunits p82 and p28.</text>
</comment>
<reference evidence="14" key="1">
    <citation type="submission" date="2025-08" db="UniProtKB">
        <authorList>
            <consortium name="RefSeq"/>
        </authorList>
    </citation>
    <scope>IDENTIFICATION</scope>
</reference>
<proteinExistence type="inferred from homology"/>
<dbReference type="AlphaFoldDB" id="A0AB40BWQ8"/>
<dbReference type="SUPFAM" id="SSF55418">
    <property type="entry name" value="eIF4e-like"/>
    <property type="match status" value="1"/>
</dbReference>
<evidence type="ECO:0000256" key="1">
    <source>
        <dbReference type="ARBA" id="ARBA00009860"/>
    </source>
</evidence>
<name>A0AB40BWQ8_DIOCR</name>